<proteinExistence type="predicted"/>
<accession>A0A976ICL8</accession>
<dbReference type="PANTHER" id="PTHR13510:SF44">
    <property type="entry name" value="RABENOSYN-5"/>
    <property type="match status" value="1"/>
</dbReference>
<comment type="caution">
    <text evidence="7">The sequence shown here is derived from an EMBL/GenBank/DDBJ whole genome shotgun (WGS) entry which is preliminary data.</text>
</comment>
<keyword evidence="2 4" id="KW-0863">Zinc-finger</keyword>
<dbReference type="GeneID" id="94352292"/>
<name>A0A976ICL8_BRELC</name>
<feature type="compositionally biased region" description="Low complexity" evidence="5">
    <location>
        <begin position="580"/>
        <end position="593"/>
    </location>
</feature>
<dbReference type="InterPro" id="IPR023393">
    <property type="entry name" value="START-like_dom_sf"/>
</dbReference>
<dbReference type="OrthoDB" id="63070at2759"/>
<dbReference type="InterPro" id="IPR000306">
    <property type="entry name" value="Znf_FYVE"/>
</dbReference>
<evidence type="ECO:0000313" key="8">
    <source>
        <dbReference type="Proteomes" id="UP000294530"/>
    </source>
</evidence>
<feature type="region of interest" description="Disordered" evidence="5">
    <location>
        <begin position="781"/>
        <end position="803"/>
    </location>
</feature>
<dbReference type="Gene3D" id="3.30.530.20">
    <property type="match status" value="1"/>
</dbReference>
<dbReference type="InterPro" id="IPR011011">
    <property type="entry name" value="Znf_FYVE_PHD"/>
</dbReference>
<dbReference type="InterPro" id="IPR013083">
    <property type="entry name" value="Znf_RING/FYVE/PHD"/>
</dbReference>
<dbReference type="KEGG" id="blac:94352292"/>
<evidence type="ECO:0000259" key="6">
    <source>
        <dbReference type="PROSITE" id="PS50178"/>
    </source>
</evidence>
<dbReference type="AlphaFoldDB" id="A0A976ICL8"/>
<dbReference type="EMBL" id="SHOA02000006">
    <property type="protein sequence ID" value="TDH66947.1"/>
    <property type="molecule type" value="Genomic_DNA"/>
</dbReference>
<feature type="domain" description="FYVE-type" evidence="6">
    <location>
        <begin position="315"/>
        <end position="424"/>
    </location>
</feature>
<feature type="region of interest" description="Disordered" evidence="5">
    <location>
        <begin position="375"/>
        <end position="403"/>
    </location>
</feature>
<evidence type="ECO:0000256" key="1">
    <source>
        <dbReference type="ARBA" id="ARBA00022723"/>
    </source>
</evidence>
<dbReference type="PROSITE" id="PS50178">
    <property type="entry name" value="ZF_FYVE"/>
    <property type="match status" value="1"/>
</dbReference>
<feature type="compositionally biased region" description="Low complexity" evidence="5">
    <location>
        <begin position="790"/>
        <end position="802"/>
    </location>
</feature>
<evidence type="ECO:0000256" key="3">
    <source>
        <dbReference type="ARBA" id="ARBA00022833"/>
    </source>
</evidence>
<protein>
    <recommendedName>
        <fullName evidence="6">FYVE-type domain-containing protein</fullName>
    </recommendedName>
</protein>
<dbReference type="InterPro" id="IPR052727">
    <property type="entry name" value="Rab4/Rab5_effector"/>
</dbReference>
<feature type="compositionally biased region" description="Basic and acidic residues" evidence="5">
    <location>
        <begin position="564"/>
        <end position="579"/>
    </location>
</feature>
<evidence type="ECO:0000256" key="5">
    <source>
        <dbReference type="SAM" id="MobiDB-lite"/>
    </source>
</evidence>
<feature type="region of interest" description="Disordered" evidence="5">
    <location>
        <begin position="564"/>
        <end position="597"/>
    </location>
</feature>
<dbReference type="Proteomes" id="UP000294530">
    <property type="component" value="Unassembled WGS sequence"/>
</dbReference>
<dbReference type="RefSeq" id="XP_067816446.1">
    <property type="nucleotide sequence ID" value="XM_067966621.1"/>
</dbReference>
<dbReference type="InterPro" id="IPR017455">
    <property type="entry name" value="Znf_FYVE-rel"/>
</dbReference>
<sequence>MSRTAANKTTGHAPSSLMLERMHEAATDLVMLATTTQGWKFANERNNAMLYEMTGRNLPQNVTTAKKFGRGAGHSSDYYLVRAVTTVHAGVASLLDLLHSSTTDEFRLVMRQVFNQYFQNGVTLNRLTCTTPPPFAEDPDAGVDGSRRSFSEDDAYSVNWLTLKAQPKLGTVENHRDFTLVCYQDVFSRHESGVLERVGRGTARARSNTLNYQPQSRLVGAHVLSSVNFQDVPELPIPECTDRLHFRNSGFVIEETSEPNVMRLSLLLSLLPTKATLKYARKYQRWLQNLACCVGNLALVLRPEVTLHCMSKLSWKQSDHCFMCLKMFRTFRRRHHCRFCGEAVCSACSSMANMSGYEVKDGSGNALNESSALHLASSQSGGPNSTEFSQTGDVCTPTEGSRDSRYTRNFREARGCNTCVADLRHGLTASAVLRMRHNSGSGCHGNVEYVNYFSGDSSTLASSRNGRSASNCDEDSIVYDNFEDGNYERRLGTIATYIPSEGGPGALVEGNGLYSISTQGPAELADIFPVLSEELQDKFPSVDEVAPPRFRTVSDPDQLRRMRNVSDPEMPQRLKEKHSMVSMSTTSSSFSRSSNDKYLNDNASQYSRGTNYSAMSDGLSAGDLSRDPDILAIAGLSMKLRPSDDYEIASVRRRPMPYYYDFEPQVSHVLEDYDRERKAVINEENREDLDGRYHSNPWPGGTNAESQYRSDIATSRDGLVIPQSKSVSPVDVFRPADVLRHRSQTTGSLTWNSAATSLVKESDTKCNKVIDSSSRSTIGIGKLVGPNEASNSSSGSGHISTSKMTYRPHSVMPADVAAVTAISANITQLDHVKPRNNIETPLAARSGTAGHRLPPSIPEGPSTWGLDDLIPLTQPIQVPANFIVFSDSKRESIFTRADDGQDMIPLRL</sequence>
<reference evidence="7 8" key="1">
    <citation type="journal article" date="2021" name="Genome Biol.">
        <title>AFLAP: assembly-free linkage analysis pipeline using k-mers from genome sequencing data.</title>
        <authorList>
            <person name="Fletcher K."/>
            <person name="Zhang L."/>
            <person name="Gil J."/>
            <person name="Han R."/>
            <person name="Cavanaugh K."/>
            <person name="Michelmore R."/>
        </authorList>
    </citation>
    <scope>NUCLEOTIDE SEQUENCE [LARGE SCALE GENOMIC DNA]</scope>
    <source>
        <strain evidence="7 8">SF5</strain>
    </source>
</reference>
<dbReference type="PANTHER" id="PTHR13510">
    <property type="entry name" value="FYVE-FINGER-CONTAINING RAB5 EFFECTOR PROTEIN RABENOSYN-5-RELATED"/>
    <property type="match status" value="1"/>
</dbReference>
<keyword evidence="8" id="KW-1185">Reference proteome</keyword>
<keyword evidence="3" id="KW-0862">Zinc</keyword>
<dbReference type="GO" id="GO:0008270">
    <property type="term" value="F:zinc ion binding"/>
    <property type="evidence" value="ECO:0007669"/>
    <property type="project" value="UniProtKB-KW"/>
</dbReference>
<keyword evidence="1" id="KW-0479">Metal-binding</keyword>
<dbReference type="Gene3D" id="3.30.40.10">
    <property type="entry name" value="Zinc/RING finger domain, C3HC4 (zinc finger)"/>
    <property type="match status" value="1"/>
</dbReference>
<dbReference type="SUPFAM" id="SSF57903">
    <property type="entry name" value="FYVE/PHD zinc finger"/>
    <property type="match status" value="1"/>
</dbReference>
<gene>
    <name evidence="7" type="ORF">CCR75_008569</name>
</gene>
<evidence type="ECO:0000256" key="2">
    <source>
        <dbReference type="ARBA" id="ARBA00022771"/>
    </source>
</evidence>
<dbReference type="Pfam" id="PF01363">
    <property type="entry name" value="FYVE"/>
    <property type="match status" value="1"/>
</dbReference>
<dbReference type="SMART" id="SM00064">
    <property type="entry name" value="FYVE"/>
    <property type="match status" value="1"/>
</dbReference>
<evidence type="ECO:0000256" key="4">
    <source>
        <dbReference type="PROSITE-ProRule" id="PRU00091"/>
    </source>
</evidence>
<organism evidence="7 8">
    <name type="scientific">Bremia lactucae</name>
    <name type="common">Lettuce downy mildew</name>
    <dbReference type="NCBI Taxonomy" id="4779"/>
    <lineage>
        <taxon>Eukaryota</taxon>
        <taxon>Sar</taxon>
        <taxon>Stramenopiles</taxon>
        <taxon>Oomycota</taxon>
        <taxon>Peronosporomycetes</taxon>
        <taxon>Peronosporales</taxon>
        <taxon>Peronosporaceae</taxon>
        <taxon>Bremia</taxon>
    </lineage>
</organism>
<feature type="compositionally biased region" description="Polar residues" evidence="5">
    <location>
        <begin position="375"/>
        <end position="393"/>
    </location>
</feature>
<evidence type="ECO:0000313" key="7">
    <source>
        <dbReference type="EMBL" id="TDH66947.1"/>
    </source>
</evidence>